<dbReference type="PROSITE" id="PS50097">
    <property type="entry name" value="BTB"/>
    <property type="match status" value="1"/>
</dbReference>
<evidence type="ECO:0000313" key="2">
    <source>
        <dbReference type="EMBL" id="TFK47463.1"/>
    </source>
</evidence>
<dbReference type="OrthoDB" id="3027208at2759"/>
<sequence>MEQPITRSTDLWFKDGNVVLQAESMLFKVFRGILAINSEIFKAMFALPLPQTPDVYEGQPLVIMNDSAEDLTYFLSAIFYRAALRRSTKYSAVVIRQRIVDQLSGLYPATLAGCRRAHPPWKGILARRPSLAVYLGKLCDIPAILPAAFLLWARDQIVAILSENPTDSEGGELATILGRSNNLFCWSRGHYEHMGDSAFPALPRLLNRGTL</sequence>
<reference evidence="2 3" key="1">
    <citation type="journal article" date="2019" name="Nat. Ecol. Evol.">
        <title>Megaphylogeny resolves global patterns of mushroom evolution.</title>
        <authorList>
            <person name="Varga T."/>
            <person name="Krizsan K."/>
            <person name="Foldi C."/>
            <person name="Dima B."/>
            <person name="Sanchez-Garcia M."/>
            <person name="Sanchez-Ramirez S."/>
            <person name="Szollosi G.J."/>
            <person name="Szarkandi J.G."/>
            <person name="Papp V."/>
            <person name="Albert L."/>
            <person name="Andreopoulos W."/>
            <person name="Angelini C."/>
            <person name="Antonin V."/>
            <person name="Barry K.W."/>
            <person name="Bougher N.L."/>
            <person name="Buchanan P."/>
            <person name="Buyck B."/>
            <person name="Bense V."/>
            <person name="Catcheside P."/>
            <person name="Chovatia M."/>
            <person name="Cooper J."/>
            <person name="Damon W."/>
            <person name="Desjardin D."/>
            <person name="Finy P."/>
            <person name="Geml J."/>
            <person name="Haridas S."/>
            <person name="Hughes K."/>
            <person name="Justo A."/>
            <person name="Karasinski D."/>
            <person name="Kautmanova I."/>
            <person name="Kiss B."/>
            <person name="Kocsube S."/>
            <person name="Kotiranta H."/>
            <person name="LaButti K.M."/>
            <person name="Lechner B.E."/>
            <person name="Liimatainen K."/>
            <person name="Lipzen A."/>
            <person name="Lukacs Z."/>
            <person name="Mihaltcheva S."/>
            <person name="Morgado L.N."/>
            <person name="Niskanen T."/>
            <person name="Noordeloos M.E."/>
            <person name="Ohm R.A."/>
            <person name="Ortiz-Santana B."/>
            <person name="Ovrebo C."/>
            <person name="Racz N."/>
            <person name="Riley R."/>
            <person name="Savchenko A."/>
            <person name="Shiryaev A."/>
            <person name="Soop K."/>
            <person name="Spirin V."/>
            <person name="Szebenyi C."/>
            <person name="Tomsovsky M."/>
            <person name="Tulloss R.E."/>
            <person name="Uehling J."/>
            <person name="Grigoriev I.V."/>
            <person name="Vagvolgyi C."/>
            <person name="Papp T."/>
            <person name="Martin F.M."/>
            <person name="Miettinen O."/>
            <person name="Hibbett D.S."/>
            <person name="Nagy L.G."/>
        </authorList>
    </citation>
    <scope>NUCLEOTIDE SEQUENCE [LARGE SCALE GENOMIC DNA]</scope>
    <source>
        <strain evidence="2 3">OMC1185</strain>
    </source>
</reference>
<dbReference type="AlphaFoldDB" id="A0A5C3MRI8"/>
<dbReference type="InterPro" id="IPR000210">
    <property type="entry name" value="BTB/POZ_dom"/>
</dbReference>
<protein>
    <recommendedName>
        <fullName evidence="1">BTB domain-containing protein</fullName>
    </recommendedName>
</protein>
<dbReference type="EMBL" id="ML213524">
    <property type="protein sequence ID" value="TFK47463.1"/>
    <property type="molecule type" value="Genomic_DNA"/>
</dbReference>
<keyword evidence="3" id="KW-1185">Reference proteome</keyword>
<organism evidence="2 3">
    <name type="scientific">Heliocybe sulcata</name>
    <dbReference type="NCBI Taxonomy" id="5364"/>
    <lineage>
        <taxon>Eukaryota</taxon>
        <taxon>Fungi</taxon>
        <taxon>Dikarya</taxon>
        <taxon>Basidiomycota</taxon>
        <taxon>Agaricomycotina</taxon>
        <taxon>Agaricomycetes</taxon>
        <taxon>Gloeophyllales</taxon>
        <taxon>Gloeophyllaceae</taxon>
        <taxon>Heliocybe</taxon>
    </lineage>
</organism>
<proteinExistence type="predicted"/>
<dbReference type="Proteomes" id="UP000305948">
    <property type="component" value="Unassembled WGS sequence"/>
</dbReference>
<accession>A0A5C3MRI8</accession>
<gene>
    <name evidence="2" type="ORF">OE88DRAFT_806916</name>
</gene>
<evidence type="ECO:0000313" key="3">
    <source>
        <dbReference type="Proteomes" id="UP000305948"/>
    </source>
</evidence>
<name>A0A5C3MRI8_9AGAM</name>
<feature type="domain" description="BTB" evidence="1">
    <location>
        <begin position="16"/>
        <end position="79"/>
    </location>
</feature>
<evidence type="ECO:0000259" key="1">
    <source>
        <dbReference type="PROSITE" id="PS50097"/>
    </source>
</evidence>
<dbReference type="STRING" id="5364.A0A5C3MRI8"/>